<dbReference type="Gene3D" id="1.10.10.10">
    <property type="entry name" value="Winged helix-like DNA-binding domain superfamily/Winged helix DNA-binding domain"/>
    <property type="match status" value="1"/>
</dbReference>
<dbReference type="SUPFAM" id="SSF46894">
    <property type="entry name" value="C-terminal effector domain of the bipartite response regulators"/>
    <property type="match status" value="1"/>
</dbReference>
<dbReference type="RefSeq" id="WP_203786884.1">
    <property type="nucleotide sequence ID" value="NZ_BOMV01000077.1"/>
</dbReference>
<dbReference type="InterPro" id="IPR000792">
    <property type="entry name" value="Tscrpt_reg_LuxR_C"/>
</dbReference>
<dbReference type="Proteomes" id="UP000636960">
    <property type="component" value="Unassembled WGS sequence"/>
</dbReference>
<dbReference type="GO" id="GO:0005737">
    <property type="term" value="C:cytoplasm"/>
    <property type="evidence" value="ECO:0007669"/>
    <property type="project" value="TreeGrafter"/>
</dbReference>
<feature type="domain" description="HTH luxR-type" evidence="3">
    <location>
        <begin position="826"/>
        <end position="888"/>
    </location>
</feature>
<dbReference type="SUPFAM" id="SSF52540">
    <property type="entry name" value="P-loop containing nucleoside triphosphate hydrolases"/>
    <property type="match status" value="1"/>
</dbReference>
<dbReference type="SUPFAM" id="SSF48452">
    <property type="entry name" value="TPR-like"/>
    <property type="match status" value="1"/>
</dbReference>
<name>A0A919K443_9ACTN</name>
<dbReference type="InterPro" id="IPR041664">
    <property type="entry name" value="AAA_16"/>
</dbReference>
<proteinExistence type="predicted"/>
<evidence type="ECO:0000313" key="5">
    <source>
        <dbReference type="Proteomes" id="UP000636960"/>
    </source>
</evidence>
<dbReference type="AlphaFoldDB" id="A0A919K443"/>
<dbReference type="SMART" id="SM00421">
    <property type="entry name" value="HTH_LUXR"/>
    <property type="match status" value="1"/>
</dbReference>
<dbReference type="PANTHER" id="PTHR16305">
    <property type="entry name" value="TESTICULAR SOLUBLE ADENYLYL CYCLASE"/>
    <property type="match status" value="1"/>
</dbReference>
<keyword evidence="5" id="KW-1185">Reference proteome</keyword>
<dbReference type="Gene3D" id="1.25.40.10">
    <property type="entry name" value="Tetratricopeptide repeat domain"/>
    <property type="match status" value="1"/>
</dbReference>
<dbReference type="InterPro" id="IPR036388">
    <property type="entry name" value="WH-like_DNA-bd_sf"/>
</dbReference>
<dbReference type="InterPro" id="IPR027417">
    <property type="entry name" value="P-loop_NTPase"/>
</dbReference>
<dbReference type="Pfam" id="PF13191">
    <property type="entry name" value="AAA_16"/>
    <property type="match status" value="1"/>
</dbReference>
<gene>
    <name evidence="4" type="ORF">Ari01nite_73030</name>
</gene>
<dbReference type="GO" id="GO:0006355">
    <property type="term" value="P:regulation of DNA-templated transcription"/>
    <property type="evidence" value="ECO:0007669"/>
    <property type="project" value="InterPro"/>
</dbReference>
<keyword evidence="1" id="KW-0547">Nucleotide-binding</keyword>
<dbReference type="GO" id="GO:0004016">
    <property type="term" value="F:adenylate cyclase activity"/>
    <property type="evidence" value="ECO:0007669"/>
    <property type="project" value="TreeGrafter"/>
</dbReference>
<accession>A0A919K443</accession>
<evidence type="ECO:0000256" key="1">
    <source>
        <dbReference type="ARBA" id="ARBA00022741"/>
    </source>
</evidence>
<keyword evidence="2" id="KW-0067">ATP-binding</keyword>
<evidence type="ECO:0000313" key="4">
    <source>
        <dbReference type="EMBL" id="GIE99838.1"/>
    </source>
</evidence>
<organism evidence="4 5">
    <name type="scientific">Paractinoplanes rishiriensis</name>
    <dbReference type="NCBI Taxonomy" id="1050105"/>
    <lineage>
        <taxon>Bacteria</taxon>
        <taxon>Bacillati</taxon>
        <taxon>Actinomycetota</taxon>
        <taxon>Actinomycetes</taxon>
        <taxon>Micromonosporales</taxon>
        <taxon>Micromonosporaceae</taxon>
        <taxon>Paractinoplanes</taxon>
    </lineage>
</organism>
<dbReference type="InterPro" id="IPR011990">
    <property type="entry name" value="TPR-like_helical_dom_sf"/>
</dbReference>
<reference evidence="4" key="1">
    <citation type="submission" date="2021-01" db="EMBL/GenBank/DDBJ databases">
        <title>Whole genome shotgun sequence of Actinoplanes rishiriensis NBRC 108556.</title>
        <authorList>
            <person name="Komaki H."/>
            <person name="Tamura T."/>
        </authorList>
    </citation>
    <scope>NUCLEOTIDE SEQUENCE</scope>
    <source>
        <strain evidence="4">NBRC 108556</strain>
    </source>
</reference>
<evidence type="ECO:0000259" key="3">
    <source>
        <dbReference type="PROSITE" id="PS50043"/>
    </source>
</evidence>
<dbReference type="PRINTS" id="PR00038">
    <property type="entry name" value="HTHLUXR"/>
</dbReference>
<sequence>MLVGRFAERSRLQRLIADAKDGRSRSLVLRGEAGIGKTALLDYTAGIAEGLRVLRVAGIESEAEIPYAGLHLLFSRFAGRFDALPKPQADALRAALGASSAAGERLLIGAAVLSLLSDLAQDGPVVCLVDDAHWFDQSSIDALLFAVRRLHADPVAMIFAVRDHDRPVPAAGVDSLALGRLDRTAAERLLASVRTLPGDVVQRVLDESGGNPLAIVELSAADASTPMVPLPARGRLEEHFRGLVRALPDRTRQALLIAAADERSRVHSVTDAAARLGLAAADLEPAERSTLVRVTAGTVQFRHPLIRAAAYQDASLAQRITAHRALAAALSGDPDRRAWHLAAAATGTDDAAAAELEQAAHRATARGGPAGAVRAWERAAQLSGDPADRARRLIGAARAAYDAGRLDRAAELASSGAALTGRPVERAAAGLVLAQVAYERDSPAEASARALDAVAPILTIDPDGAVGMLIEATWCARDAADPGLLARCAGLVRSMTGDRSPLLDALAGFTDLLRGDTGAAVTPVRALLQAAADGRVNGSVEQMLTGFLGVLTGADAAAAALLDRHVAALRGQGALGWLPYAVEPLAFAQLVTGRFREAQAGVAQGLALAGELGLGMQAVVLTSISAWLAAVRGDDDTCREQARLVLADTRQHRMATAQATWALALLDLTAGDPAAAADRLEAVCQGPPGRDVPVRAVADHVEAAVQTGDDDRARRYLPTLTAWAEHTGSAPARALRLRCEALLARGPDAAACFEKALAVDGRSPYDQARTHLAYGQWLRRHRRPTSARAQLKLALEAFDTTGAQGWRQRVRAEFTALGDPPPDTPASDGAGLLTPQELEVVRRAAAGLSNREIAAELFLSPRTVGYHLYKAYPKLGVARRSQLGRLDL</sequence>
<dbReference type="GO" id="GO:0003677">
    <property type="term" value="F:DNA binding"/>
    <property type="evidence" value="ECO:0007669"/>
    <property type="project" value="InterPro"/>
</dbReference>
<dbReference type="PROSITE" id="PS50043">
    <property type="entry name" value="HTH_LUXR_2"/>
    <property type="match status" value="1"/>
</dbReference>
<dbReference type="Pfam" id="PF00196">
    <property type="entry name" value="GerE"/>
    <property type="match status" value="1"/>
</dbReference>
<dbReference type="InterPro" id="IPR016032">
    <property type="entry name" value="Sig_transdc_resp-reg_C-effctor"/>
</dbReference>
<dbReference type="PANTHER" id="PTHR16305:SF35">
    <property type="entry name" value="TRANSCRIPTIONAL ACTIVATOR DOMAIN"/>
    <property type="match status" value="1"/>
</dbReference>
<dbReference type="GO" id="GO:0005524">
    <property type="term" value="F:ATP binding"/>
    <property type="evidence" value="ECO:0007669"/>
    <property type="project" value="UniProtKB-KW"/>
</dbReference>
<protein>
    <submittedName>
        <fullName evidence="4">Transcriptional regulator</fullName>
    </submittedName>
</protein>
<evidence type="ECO:0000256" key="2">
    <source>
        <dbReference type="ARBA" id="ARBA00022840"/>
    </source>
</evidence>
<dbReference type="EMBL" id="BOMV01000077">
    <property type="protein sequence ID" value="GIE99838.1"/>
    <property type="molecule type" value="Genomic_DNA"/>
</dbReference>
<dbReference type="CDD" id="cd06170">
    <property type="entry name" value="LuxR_C_like"/>
    <property type="match status" value="1"/>
</dbReference>
<comment type="caution">
    <text evidence="4">The sequence shown here is derived from an EMBL/GenBank/DDBJ whole genome shotgun (WGS) entry which is preliminary data.</text>
</comment>